<dbReference type="Proteomes" id="UP000243499">
    <property type="component" value="Chromosome 6"/>
</dbReference>
<accession>A0A2T8IEU2</accession>
<dbReference type="Gramene" id="PVH36193">
    <property type="protein sequence ID" value="PVH36193"/>
    <property type="gene ID" value="PAHAL_6G018600"/>
</dbReference>
<dbReference type="AlphaFoldDB" id="A0A2T8IEU2"/>
<name>A0A2T8IEU2_9POAL</name>
<dbReference type="EMBL" id="CM008051">
    <property type="protein sequence ID" value="PVH36193.1"/>
    <property type="molecule type" value="Genomic_DNA"/>
</dbReference>
<evidence type="ECO:0000313" key="1">
    <source>
        <dbReference type="EMBL" id="PVH36193.1"/>
    </source>
</evidence>
<reference evidence="1" key="1">
    <citation type="submission" date="2018-04" db="EMBL/GenBank/DDBJ databases">
        <title>WGS assembly of Panicum hallii.</title>
        <authorList>
            <person name="Lovell J."/>
            <person name="Jenkins J."/>
            <person name="Lowry D."/>
            <person name="Mamidi S."/>
            <person name="Sreedasyam A."/>
            <person name="Weng X."/>
            <person name="Barry K."/>
            <person name="Bonette J."/>
            <person name="Campitelli B."/>
            <person name="Daum C."/>
            <person name="Gordon S."/>
            <person name="Gould B."/>
            <person name="Lipzen A."/>
            <person name="Macqueen A."/>
            <person name="Palacio-Mejia J."/>
            <person name="Plott C."/>
            <person name="Shakirov E."/>
            <person name="Shu S."/>
            <person name="Yoshinaga Y."/>
            <person name="Zane M."/>
            <person name="Rokhsar D."/>
            <person name="Grimwood J."/>
            <person name="Schmutz J."/>
            <person name="Juenger T."/>
        </authorList>
    </citation>
    <scope>NUCLEOTIDE SEQUENCE [LARGE SCALE GENOMIC DNA]</scope>
    <source>
        <strain evidence="1">FIL2</strain>
    </source>
</reference>
<sequence>MEHKQGKARPARRRRASGLHAMSPCNQLLPLCRRAPTQENKRPPNPTLFSCGGVKGNGATTRQGWGICFRKSLQFIFEGWVYCKV</sequence>
<proteinExistence type="predicted"/>
<organism evidence="1">
    <name type="scientific">Panicum hallii</name>
    <dbReference type="NCBI Taxonomy" id="206008"/>
    <lineage>
        <taxon>Eukaryota</taxon>
        <taxon>Viridiplantae</taxon>
        <taxon>Streptophyta</taxon>
        <taxon>Embryophyta</taxon>
        <taxon>Tracheophyta</taxon>
        <taxon>Spermatophyta</taxon>
        <taxon>Magnoliopsida</taxon>
        <taxon>Liliopsida</taxon>
        <taxon>Poales</taxon>
        <taxon>Poaceae</taxon>
        <taxon>PACMAD clade</taxon>
        <taxon>Panicoideae</taxon>
        <taxon>Panicodae</taxon>
        <taxon>Paniceae</taxon>
        <taxon>Panicinae</taxon>
        <taxon>Panicum</taxon>
        <taxon>Panicum sect. Panicum</taxon>
    </lineage>
</organism>
<gene>
    <name evidence="1" type="ORF">PAHAL_6G018600</name>
</gene>
<protein>
    <submittedName>
        <fullName evidence="1">Uncharacterized protein</fullName>
    </submittedName>
</protein>